<gene>
    <name evidence="1" type="ORF">K1T71_002143</name>
</gene>
<name>A0ACC1DFN3_9NEOP</name>
<dbReference type="Proteomes" id="UP000824533">
    <property type="component" value="Linkage Group LG03"/>
</dbReference>
<keyword evidence="2" id="KW-1185">Reference proteome</keyword>
<proteinExistence type="predicted"/>
<dbReference type="EMBL" id="CM034389">
    <property type="protein sequence ID" value="KAJ0182774.1"/>
    <property type="molecule type" value="Genomic_DNA"/>
</dbReference>
<evidence type="ECO:0000313" key="1">
    <source>
        <dbReference type="EMBL" id="KAJ0182774.1"/>
    </source>
</evidence>
<evidence type="ECO:0000313" key="2">
    <source>
        <dbReference type="Proteomes" id="UP000824533"/>
    </source>
</evidence>
<reference evidence="1 2" key="1">
    <citation type="journal article" date="2021" name="Front. Genet.">
        <title>Chromosome-Level Genome Assembly Reveals Significant Gene Expansion in the Toll and IMD Signaling Pathways of Dendrolimus kikuchii.</title>
        <authorList>
            <person name="Zhou J."/>
            <person name="Wu P."/>
            <person name="Xiong Z."/>
            <person name="Liu N."/>
            <person name="Zhao N."/>
            <person name="Ji M."/>
            <person name="Qiu Y."/>
            <person name="Yang B."/>
        </authorList>
    </citation>
    <scope>NUCLEOTIDE SEQUENCE [LARGE SCALE GENOMIC DNA]</scope>
    <source>
        <strain evidence="1">Ann1</strain>
    </source>
</reference>
<protein>
    <submittedName>
        <fullName evidence="1">Uncharacterized protein</fullName>
    </submittedName>
</protein>
<organism evidence="1 2">
    <name type="scientific">Dendrolimus kikuchii</name>
    <dbReference type="NCBI Taxonomy" id="765133"/>
    <lineage>
        <taxon>Eukaryota</taxon>
        <taxon>Metazoa</taxon>
        <taxon>Ecdysozoa</taxon>
        <taxon>Arthropoda</taxon>
        <taxon>Hexapoda</taxon>
        <taxon>Insecta</taxon>
        <taxon>Pterygota</taxon>
        <taxon>Neoptera</taxon>
        <taxon>Endopterygota</taxon>
        <taxon>Lepidoptera</taxon>
        <taxon>Glossata</taxon>
        <taxon>Ditrysia</taxon>
        <taxon>Bombycoidea</taxon>
        <taxon>Lasiocampidae</taxon>
        <taxon>Dendrolimus</taxon>
    </lineage>
</organism>
<comment type="caution">
    <text evidence="1">The sequence shown here is derived from an EMBL/GenBank/DDBJ whole genome shotgun (WGS) entry which is preliminary data.</text>
</comment>
<accession>A0ACC1DFN3</accession>
<sequence length="1694" mass="194154">MNYVDTKKPIKSRFQAHTNILIWKSYLQRQRRWRLLAVETLFASLLFILAVLAAKPTFLTMLEAEPEPPLVASDTLASLNPRNILGYAPNSPPYVEIMERAAKLLNFTMMSAATEDDLNNILYERSKGTPITNPIIWVIWKPLKGNIWRLNIRSTERALYETSIQDNMSANPHLKAGFLAVQLAVSQAILERASPIPPKYEIKLVSMPVSPLMKKSYVRNCISAILLFFTLAMIPPVVESEALVVKETNIRFKRALRLRHVGYSSMYLGWVTYAYLSALPICFLAAITIILIFRWVHLLFALIIVIAYVTVNIMLAFIMAMFHNKPLISAIWSTLFTLMQMFLAQLLVHHEYDLKHIALTLVLHIVLPPLGLVHAFNEFALLQTGHQSEVLSPNSLLYTMALWSMLIMFYFALLMLLQRTIGQQRAIGGQVSWKSIIFKKAQDVNRLRRIDTPTGTERDKLQEVDDLLAKAVSFRNVSKSIMGSPVLSNITLDIYRGEYTMLFSEKIQQKMLVTIEDLLTGLTYPDRGTINILGENSVLGKNFLTVPFMLGYCHRSKTLIDDLTVEEHIIVFLDICLWNESNLGRQEYSEIRTKQLMRECDLEKVKHEQIRNLDLYYKAQLCWAIAMLMEPRIIVLPNFTDEGSYLAVVKDKIMQYKKHMTIIKLCYSSYQLEFVDRAFVFDSKILVFGGTPAYMFFKYGQDYRVRLTLRSEAVHDKERISLLLKRAEESKARVRAHLGSLLILRLPVFPTANVANFVKDISDDSAQYGITSLNISLADSEEVFRRAINESRAANYEQTTSHHLRKEALKRISGPVKWSRTSTTCLNILHLRKVAWKYFTFYAHYKFFLIITCISAILAGAAIGQNLASTMIRLEKDWVANKTIHGQLMTVEKLKTQITLVLRADDSEEARSIANAYVLSEAGSTMAAVNKMEYTALSHSENLVEYLVSRAIDSPQYYVFKYAYGIDVTSKGNGSLDVQALYSPMHLDYSAAARSLARVYMALLRHYTGNFDASIHIKDEPLVLDLSEWTKGAAVPPLLIQFLLILTISHITLLPSHEYGLIRHYQKHAMNFSPSRYWFTLYFCDLILYWILVAVMSTVIFIMMYFIIPAKNFNFQDLLVVPFLLIVYGMACVPQAYIFSLGKRAALNSMTYIFLNVVFGETTVVAKIFYGNALNYLLQFMSLSPQFNMAYAFVKIKTIFLYNTECILFKTKNFCSVNTFHRCCHKCGVLLNCYKKRRYLTYSPGVLMEVIAMIYTAVVFMTLLLLIEYQVIQKVWRYFLRKVTRVPKEDRETLTTGCKREMTDVLDKKEHMKEKRKEKVDTFGEYLLACNVHRKQMGIYTIRNIYFGLGKGEALALSGLKRHGRQTLCEVLAGYKMPSEGQIWCMSRWSVGNNPHKFKSHVSVSSGRPILPPWMTVFDALELIAVLRGVPIKCVHEEVWNYIDALELGEQAHQPVGNILANDRIRLHFAAAVVGAPPIIILDECTAYQKFSVRRAMYHILYYLRKRGHAILISSSSVESHMPVTSRLAIIVDGYIYDIDTVDSFVERYSSKGYTVVVHLKDEVDVKSMFAKYFENFIINDTSEVLVNIQILDKAVTWATIFERMEALQAENTQIYSYIVCAIPIDYIYNSVLSKETGNKVASSVLRTIYRKLTGSSKPKVVPTEAALNRLIRFEKRYHITKLKELPWSVIFKR</sequence>